<reference evidence="2 3" key="1">
    <citation type="submission" date="2020-03" db="EMBL/GenBank/DDBJ databases">
        <title>WGS of actinomycetes isolated from Thailand.</title>
        <authorList>
            <person name="Thawai C."/>
        </authorList>
    </citation>
    <scope>NUCLEOTIDE SEQUENCE [LARGE SCALE GENOMIC DNA]</scope>
    <source>
        <strain evidence="2 3">PRB2-1</strain>
    </source>
</reference>
<comment type="caution">
    <text evidence="2">The sequence shown here is derived from an EMBL/GenBank/DDBJ whole genome shotgun (WGS) entry which is preliminary data.</text>
</comment>
<organism evidence="2 3">
    <name type="scientific">Actinacidiphila epipremni</name>
    <dbReference type="NCBI Taxonomy" id="2053013"/>
    <lineage>
        <taxon>Bacteria</taxon>
        <taxon>Bacillati</taxon>
        <taxon>Actinomycetota</taxon>
        <taxon>Actinomycetes</taxon>
        <taxon>Kitasatosporales</taxon>
        <taxon>Streptomycetaceae</taxon>
        <taxon>Actinacidiphila</taxon>
    </lineage>
</organism>
<dbReference type="EMBL" id="JAATEJ010000027">
    <property type="protein sequence ID" value="NJP47165.1"/>
    <property type="molecule type" value="Genomic_DNA"/>
</dbReference>
<evidence type="ECO:0000313" key="2">
    <source>
        <dbReference type="EMBL" id="NJP47165.1"/>
    </source>
</evidence>
<feature type="region of interest" description="Disordered" evidence="1">
    <location>
        <begin position="382"/>
        <end position="432"/>
    </location>
</feature>
<keyword evidence="3" id="KW-1185">Reference proteome</keyword>
<sequence length="432" mass="46614">MGPSFYTSYASSAGDRGTIQRFHFDVQHELTRRGGSYANVRGSLRRAEPASGPPPDLLDCAALLALYSPEYLEEEACALEWSVFAERMDRLERLTGRRPASLVGVLWQPEGLVLPQVVTSSGRILADVSGQGYRGRGVRELQSDPHARMLYRRTVSAVADELLRAVASPLPAMSEAAARDVQPRFGPSRGGRRPEPPPAAPTTPEEREGPVRRLVVALVAGTSAKMEQLRTSVAAYGSTPEEWSPFAPQSLESAVSVVSRTLRACGLDGVRFVALDADHALPRLRTDDDSAVVLVVDPWLTEDAAFPVLWERLARCEAGVSAVIVVLPRQDDESRLHTSRLRDSFARTPARLLGAAHHEVGTPQALAYTVAGVLADVASEGGGQGIPLGPPVESAAERRSRRRRERAEWLTPATGQQASLVGRASGELWGDG</sequence>
<accession>A0ABX0ZT45</accession>
<dbReference type="RefSeq" id="WP_167986008.1">
    <property type="nucleotide sequence ID" value="NZ_JAATEJ010000027.1"/>
</dbReference>
<dbReference type="Proteomes" id="UP000734511">
    <property type="component" value="Unassembled WGS sequence"/>
</dbReference>
<proteinExistence type="predicted"/>
<feature type="region of interest" description="Disordered" evidence="1">
    <location>
        <begin position="177"/>
        <end position="211"/>
    </location>
</feature>
<evidence type="ECO:0000256" key="1">
    <source>
        <dbReference type="SAM" id="MobiDB-lite"/>
    </source>
</evidence>
<dbReference type="InterPro" id="IPR026367">
    <property type="entry name" value="FxsC_C"/>
</dbReference>
<gene>
    <name evidence="2" type="ORF">HCN08_27730</name>
</gene>
<protein>
    <submittedName>
        <fullName evidence="2">Uncharacterized protein</fullName>
    </submittedName>
</protein>
<name>A0ABX0ZT45_9ACTN</name>
<evidence type="ECO:0000313" key="3">
    <source>
        <dbReference type="Proteomes" id="UP000734511"/>
    </source>
</evidence>
<dbReference type="NCBIfam" id="TIGR04276">
    <property type="entry name" value="FxsC_Cterm"/>
    <property type="match status" value="1"/>
</dbReference>